<evidence type="ECO:0000256" key="1">
    <source>
        <dbReference type="ARBA" id="ARBA00004496"/>
    </source>
</evidence>
<evidence type="ECO:0000256" key="5">
    <source>
        <dbReference type="ARBA" id="ARBA00050607"/>
    </source>
</evidence>
<evidence type="ECO:0000313" key="17">
    <source>
        <dbReference type="Proteomes" id="UP000033423"/>
    </source>
</evidence>
<keyword evidence="4 15" id="KW-0012">Acyltransferase</keyword>
<dbReference type="EMBL" id="LACI01000645">
    <property type="protein sequence ID" value="KJU86330.1"/>
    <property type="molecule type" value="Genomic_DNA"/>
</dbReference>
<accession>A0A0F3GWS5</accession>
<dbReference type="PATRIC" id="fig|29290.4.peg.1959"/>
<comment type="function">
    <text evidence="8 15">Functions in the N-end rule pathway of protein degradation where it conjugates Leu, Phe and, less efficiently, Met from aminoacyl-tRNAs to the N-termini of proteins containing an N-terminal arginine or lysine.</text>
</comment>
<reference evidence="16 17" key="1">
    <citation type="submission" date="2015-02" db="EMBL/GenBank/DDBJ databases">
        <title>Single-cell genomics of uncultivated deep-branching MTB reveals a conserved set of magnetosome genes.</title>
        <authorList>
            <person name="Kolinko S."/>
            <person name="Richter M."/>
            <person name="Glockner F.O."/>
            <person name="Brachmann A."/>
            <person name="Schuler D."/>
        </authorList>
    </citation>
    <scope>NUCLEOTIDE SEQUENCE [LARGE SCALE GENOMIC DNA]</scope>
    <source>
        <strain evidence="16">TM-1</strain>
    </source>
</reference>
<keyword evidence="3 15" id="KW-0808">Transferase</keyword>
<evidence type="ECO:0000256" key="8">
    <source>
        <dbReference type="ARBA" id="ARBA00054043"/>
    </source>
</evidence>
<gene>
    <name evidence="15" type="primary">aat</name>
    <name evidence="16" type="ORF">MBAV_001474</name>
</gene>
<comment type="caution">
    <text evidence="16">The sequence shown here is derived from an EMBL/GenBank/DDBJ whole genome shotgun (WGS) entry which is preliminary data.</text>
</comment>
<evidence type="ECO:0000256" key="14">
    <source>
        <dbReference type="ARBA" id="ARBA00083640"/>
    </source>
</evidence>
<organism evidence="16 17">
    <name type="scientific">Candidatus Magnetobacterium bavaricum</name>
    <dbReference type="NCBI Taxonomy" id="29290"/>
    <lineage>
        <taxon>Bacteria</taxon>
        <taxon>Pseudomonadati</taxon>
        <taxon>Nitrospirota</taxon>
        <taxon>Thermodesulfovibrionia</taxon>
        <taxon>Thermodesulfovibrionales</taxon>
        <taxon>Candidatus Magnetobacteriaceae</taxon>
        <taxon>Candidatus Magnetobacterium</taxon>
    </lineage>
</organism>
<evidence type="ECO:0000256" key="11">
    <source>
        <dbReference type="ARBA" id="ARBA00074372"/>
    </source>
</evidence>
<dbReference type="NCBIfam" id="TIGR00667">
    <property type="entry name" value="aat"/>
    <property type="match status" value="1"/>
</dbReference>
<dbReference type="FunFam" id="3.30.70.3550:FF:000001">
    <property type="entry name" value="Leucyl/phenylalanyl-tRNA--protein transferase"/>
    <property type="match status" value="1"/>
</dbReference>
<evidence type="ECO:0000256" key="7">
    <source>
        <dbReference type="ARBA" id="ARBA00051538"/>
    </source>
</evidence>
<sequence length="234" mass="26686">MPVFVLTEECVFPSPELARGDGLLAVGGDLTVKRLLVAYRQGIFPWYGPDSPILWWAPDPRIVLIPQDIKVSRSLRQTIKKGIFKVTIDREFRQVITNCSISRRRDGGDTWLTKEMIEAYVRLHDAGFAHSIESWYDGELVGGLYGVVLGGVFYGESMFFKKSNASKVAFATIVQKFIEWGFVLIDCQVTTSYLMSFGATHMPRKDFMRTIKSAIRIKTSYESWKYDEYIQAIV</sequence>
<evidence type="ECO:0000256" key="4">
    <source>
        <dbReference type="ARBA" id="ARBA00023315"/>
    </source>
</evidence>
<evidence type="ECO:0000256" key="15">
    <source>
        <dbReference type="HAMAP-Rule" id="MF_00688"/>
    </source>
</evidence>
<comment type="catalytic activity">
    <reaction evidence="7 15">
        <text>N-terminal L-lysyl-[protein] + L-leucyl-tRNA(Leu) = N-terminal L-leucyl-L-lysyl-[protein] + tRNA(Leu) + H(+)</text>
        <dbReference type="Rhea" id="RHEA:12340"/>
        <dbReference type="Rhea" id="RHEA-COMP:9613"/>
        <dbReference type="Rhea" id="RHEA-COMP:9622"/>
        <dbReference type="Rhea" id="RHEA-COMP:12670"/>
        <dbReference type="Rhea" id="RHEA-COMP:12671"/>
        <dbReference type="ChEBI" id="CHEBI:15378"/>
        <dbReference type="ChEBI" id="CHEBI:65249"/>
        <dbReference type="ChEBI" id="CHEBI:78442"/>
        <dbReference type="ChEBI" id="CHEBI:78494"/>
        <dbReference type="ChEBI" id="CHEBI:133043"/>
        <dbReference type="EC" id="2.3.2.6"/>
    </reaction>
</comment>
<dbReference type="InterPro" id="IPR042221">
    <property type="entry name" value="Leu/Phe-tRNA_Trfase_N"/>
</dbReference>
<dbReference type="GO" id="GO:0030163">
    <property type="term" value="P:protein catabolic process"/>
    <property type="evidence" value="ECO:0007669"/>
    <property type="project" value="UniProtKB-UniRule"/>
</dbReference>
<evidence type="ECO:0000256" key="6">
    <source>
        <dbReference type="ARBA" id="ARBA00050652"/>
    </source>
</evidence>
<keyword evidence="17" id="KW-1185">Reference proteome</keyword>
<dbReference type="EC" id="2.3.2.6" evidence="10 15"/>
<dbReference type="InterPro" id="IPR016181">
    <property type="entry name" value="Acyl_CoA_acyltransferase"/>
</dbReference>
<dbReference type="Gene3D" id="3.40.630.70">
    <property type="entry name" value="Leucyl/phenylalanyl-tRNA-protein transferase, C-terminal domain"/>
    <property type="match status" value="1"/>
</dbReference>
<evidence type="ECO:0000256" key="10">
    <source>
        <dbReference type="ARBA" id="ARBA00066767"/>
    </source>
</evidence>
<evidence type="ECO:0000256" key="2">
    <source>
        <dbReference type="ARBA" id="ARBA00022490"/>
    </source>
</evidence>
<dbReference type="PANTHER" id="PTHR30098">
    <property type="entry name" value="LEUCYL/PHENYLALANYL-TRNA--PROTEIN TRANSFERASE"/>
    <property type="match status" value="1"/>
</dbReference>
<dbReference type="GO" id="GO:0008914">
    <property type="term" value="F:leucyl-tRNA--protein transferase activity"/>
    <property type="evidence" value="ECO:0007669"/>
    <property type="project" value="UniProtKB-UniRule"/>
</dbReference>
<proteinExistence type="inferred from homology"/>
<dbReference type="Gene3D" id="3.30.70.3550">
    <property type="entry name" value="Leucyl/phenylalanyl-tRNA-protein transferase, N-terminal domain"/>
    <property type="match status" value="1"/>
</dbReference>
<comment type="catalytic activity">
    <reaction evidence="5 15">
        <text>L-phenylalanyl-tRNA(Phe) + an N-terminal L-alpha-aminoacyl-[protein] = an N-terminal L-phenylalanyl-L-alpha-aminoacyl-[protein] + tRNA(Phe)</text>
        <dbReference type="Rhea" id="RHEA:43632"/>
        <dbReference type="Rhea" id="RHEA-COMP:9668"/>
        <dbReference type="Rhea" id="RHEA-COMP:9699"/>
        <dbReference type="Rhea" id="RHEA-COMP:10636"/>
        <dbReference type="Rhea" id="RHEA-COMP:10637"/>
        <dbReference type="ChEBI" id="CHEBI:78442"/>
        <dbReference type="ChEBI" id="CHEBI:78531"/>
        <dbReference type="ChEBI" id="CHEBI:78597"/>
        <dbReference type="ChEBI" id="CHEBI:83561"/>
        <dbReference type="EC" id="2.3.2.6"/>
    </reaction>
</comment>
<dbReference type="InterPro" id="IPR004616">
    <property type="entry name" value="Leu/Phe-tRNA_Trfase"/>
</dbReference>
<name>A0A0F3GWS5_9BACT</name>
<dbReference type="SUPFAM" id="SSF55729">
    <property type="entry name" value="Acyl-CoA N-acyltransferases (Nat)"/>
    <property type="match status" value="1"/>
</dbReference>
<dbReference type="InterPro" id="IPR042203">
    <property type="entry name" value="Leu/Phe-tRNA_Trfase_C"/>
</dbReference>
<comment type="subcellular location">
    <subcellularLocation>
        <location evidence="1 15">Cytoplasm</location>
    </subcellularLocation>
</comment>
<comment type="catalytic activity">
    <reaction evidence="6 15">
        <text>N-terminal L-arginyl-[protein] + L-leucyl-tRNA(Leu) = N-terminal L-leucyl-L-arginyl-[protein] + tRNA(Leu) + H(+)</text>
        <dbReference type="Rhea" id="RHEA:50416"/>
        <dbReference type="Rhea" id="RHEA-COMP:9613"/>
        <dbReference type="Rhea" id="RHEA-COMP:9622"/>
        <dbReference type="Rhea" id="RHEA-COMP:12672"/>
        <dbReference type="Rhea" id="RHEA-COMP:12673"/>
        <dbReference type="ChEBI" id="CHEBI:15378"/>
        <dbReference type="ChEBI" id="CHEBI:64719"/>
        <dbReference type="ChEBI" id="CHEBI:78442"/>
        <dbReference type="ChEBI" id="CHEBI:78494"/>
        <dbReference type="ChEBI" id="CHEBI:133044"/>
        <dbReference type="EC" id="2.3.2.6"/>
    </reaction>
</comment>
<dbReference type="PANTHER" id="PTHR30098:SF2">
    <property type="entry name" value="LEUCYL_PHENYLALANYL-TRNA--PROTEIN TRANSFERASE"/>
    <property type="match status" value="1"/>
</dbReference>
<dbReference type="AlphaFoldDB" id="A0A0F3GWS5"/>
<evidence type="ECO:0000256" key="3">
    <source>
        <dbReference type="ARBA" id="ARBA00022679"/>
    </source>
</evidence>
<evidence type="ECO:0000256" key="12">
    <source>
        <dbReference type="ARBA" id="ARBA00077136"/>
    </source>
</evidence>
<evidence type="ECO:0000256" key="9">
    <source>
        <dbReference type="ARBA" id="ARBA00061535"/>
    </source>
</evidence>
<comment type="similarity">
    <text evidence="9 15">Belongs to the L/F-transferase family.</text>
</comment>
<evidence type="ECO:0000256" key="13">
    <source>
        <dbReference type="ARBA" id="ARBA00077165"/>
    </source>
</evidence>
<dbReference type="HAMAP" id="MF_00688">
    <property type="entry name" value="Leu_Phe_trans"/>
    <property type="match status" value="1"/>
</dbReference>
<keyword evidence="2 15" id="KW-0963">Cytoplasm</keyword>
<dbReference type="GO" id="GO:0005737">
    <property type="term" value="C:cytoplasm"/>
    <property type="evidence" value="ECO:0007669"/>
    <property type="project" value="UniProtKB-SubCell"/>
</dbReference>
<evidence type="ECO:0000313" key="16">
    <source>
        <dbReference type="EMBL" id="KJU86330.1"/>
    </source>
</evidence>
<dbReference type="Proteomes" id="UP000033423">
    <property type="component" value="Unassembled WGS sequence"/>
</dbReference>
<protein>
    <recommendedName>
        <fullName evidence="11 15">Leucyl/phenylalanyl-tRNA--protein transferase</fullName>
        <ecNumber evidence="10 15">2.3.2.6</ecNumber>
    </recommendedName>
    <alternativeName>
        <fullName evidence="12 15">L/F-transferase</fullName>
    </alternativeName>
    <alternativeName>
        <fullName evidence="13 15">Leucyltransferase</fullName>
    </alternativeName>
    <alternativeName>
        <fullName evidence="14 15">Phenyalanyltransferase</fullName>
    </alternativeName>
</protein>
<dbReference type="Pfam" id="PF03588">
    <property type="entry name" value="Leu_Phe_trans"/>
    <property type="match status" value="1"/>
</dbReference>